<feature type="domain" description="PDZ" evidence="2">
    <location>
        <begin position="1"/>
        <end position="77"/>
    </location>
</feature>
<protein>
    <recommendedName>
        <fullName evidence="2">PDZ domain-containing protein</fullName>
    </recommendedName>
</protein>
<evidence type="ECO:0000256" key="1">
    <source>
        <dbReference type="SAM" id="MobiDB-lite"/>
    </source>
</evidence>
<proteinExistence type="predicted"/>
<sequence>MSKQCGVGLLLVSADQQAGPGRRVTGVKPGSPAEAAGKISIGDVLTHVDGNAIGEGSQLGLLGADGSTVQLRLARPSGESYELSLPRKPGPLGAQKQATGGGAGAPPHLRAPKCVGRKGGPSLGGGGCSISSMYANLE</sequence>
<gene>
    <name evidence="3" type="ORF">HAND00432_LOCUS25206</name>
</gene>
<dbReference type="InterPro" id="IPR001478">
    <property type="entry name" value="PDZ"/>
</dbReference>
<feature type="compositionally biased region" description="Gly residues" evidence="1">
    <location>
        <begin position="117"/>
        <end position="126"/>
    </location>
</feature>
<dbReference type="Gene3D" id="2.30.42.10">
    <property type="match status" value="1"/>
</dbReference>
<dbReference type="InterPro" id="IPR036034">
    <property type="entry name" value="PDZ_sf"/>
</dbReference>
<accession>A0A6U5AK67</accession>
<dbReference type="Pfam" id="PF17820">
    <property type="entry name" value="PDZ_6"/>
    <property type="match status" value="1"/>
</dbReference>
<evidence type="ECO:0000313" key="3">
    <source>
        <dbReference type="EMBL" id="CAD8974204.1"/>
    </source>
</evidence>
<dbReference type="EMBL" id="HBFX01041915">
    <property type="protein sequence ID" value="CAD8974204.1"/>
    <property type="molecule type" value="Transcribed_RNA"/>
</dbReference>
<evidence type="ECO:0000259" key="2">
    <source>
        <dbReference type="PROSITE" id="PS50106"/>
    </source>
</evidence>
<reference evidence="3" key="1">
    <citation type="submission" date="2021-01" db="EMBL/GenBank/DDBJ databases">
        <authorList>
            <person name="Corre E."/>
            <person name="Pelletier E."/>
            <person name="Niang G."/>
            <person name="Scheremetjew M."/>
            <person name="Finn R."/>
            <person name="Kale V."/>
            <person name="Holt S."/>
            <person name="Cochrane G."/>
            <person name="Meng A."/>
            <person name="Brown T."/>
            <person name="Cohen L."/>
        </authorList>
    </citation>
    <scope>NUCLEOTIDE SEQUENCE</scope>
    <source>
        <strain evidence="3">CCMP644</strain>
    </source>
</reference>
<name>A0A6U5AK67_HEMAN</name>
<dbReference type="InterPro" id="IPR041489">
    <property type="entry name" value="PDZ_6"/>
</dbReference>
<organism evidence="3">
    <name type="scientific">Hemiselmis andersenii</name>
    <name type="common">Cryptophyte alga</name>
    <dbReference type="NCBI Taxonomy" id="464988"/>
    <lineage>
        <taxon>Eukaryota</taxon>
        <taxon>Cryptophyceae</taxon>
        <taxon>Cryptomonadales</taxon>
        <taxon>Hemiselmidaceae</taxon>
        <taxon>Hemiselmis</taxon>
    </lineage>
</organism>
<dbReference type="SMART" id="SM00228">
    <property type="entry name" value="PDZ"/>
    <property type="match status" value="1"/>
</dbReference>
<dbReference type="AlphaFoldDB" id="A0A6U5AK67"/>
<dbReference type="PROSITE" id="PS50106">
    <property type="entry name" value="PDZ"/>
    <property type="match status" value="1"/>
</dbReference>
<feature type="region of interest" description="Disordered" evidence="1">
    <location>
        <begin position="78"/>
        <end position="126"/>
    </location>
</feature>
<dbReference type="SUPFAM" id="SSF50156">
    <property type="entry name" value="PDZ domain-like"/>
    <property type="match status" value="1"/>
</dbReference>